<comment type="caution">
    <text evidence="7">The sequence shown here is derived from an EMBL/GenBank/DDBJ whole genome shotgun (WGS) entry which is preliminary data.</text>
</comment>
<evidence type="ECO:0000259" key="6">
    <source>
        <dbReference type="Pfam" id="PF02837"/>
    </source>
</evidence>
<evidence type="ECO:0000313" key="7">
    <source>
        <dbReference type="EMBL" id="GAA4404990.1"/>
    </source>
</evidence>
<dbReference type="SUPFAM" id="SSF51445">
    <property type="entry name" value="(Trans)glycosidases"/>
    <property type="match status" value="1"/>
</dbReference>
<dbReference type="InterPro" id="IPR006102">
    <property type="entry name" value="Ig-like_GH2"/>
</dbReference>
<keyword evidence="3" id="KW-0326">Glycosidase</keyword>
<evidence type="ECO:0000256" key="2">
    <source>
        <dbReference type="ARBA" id="ARBA00022801"/>
    </source>
</evidence>
<organism evidence="7 8">
    <name type="scientific">Nibrella viscosa</name>
    <dbReference type="NCBI Taxonomy" id="1084524"/>
    <lineage>
        <taxon>Bacteria</taxon>
        <taxon>Pseudomonadati</taxon>
        <taxon>Bacteroidota</taxon>
        <taxon>Cytophagia</taxon>
        <taxon>Cytophagales</taxon>
        <taxon>Spirosomataceae</taxon>
        <taxon>Nibrella</taxon>
    </lineage>
</organism>
<dbReference type="SUPFAM" id="SSF49303">
    <property type="entry name" value="beta-Galactosidase/glucuronidase domain"/>
    <property type="match status" value="1"/>
</dbReference>
<gene>
    <name evidence="7" type="ORF">GCM10023187_22960</name>
</gene>
<evidence type="ECO:0000313" key="8">
    <source>
        <dbReference type="Proteomes" id="UP001500936"/>
    </source>
</evidence>
<dbReference type="SUPFAM" id="SSF49785">
    <property type="entry name" value="Galactose-binding domain-like"/>
    <property type="match status" value="1"/>
</dbReference>
<evidence type="ECO:0008006" key="9">
    <source>
        <dbReference type="Google" id="ProtNLM"/>
    </source>
</evidence>
<dbReference type="PANTHER" id="PTHR42732:SF2">
    <property type="entry name" value="BETA-MANNOSIDASE"/>
    <property type="match status" value="1"/>
</dbReference>
<dbReference type="InterPro" id="IPR017853">
    <property type="entry name" value="GH"/>
</dbReference>
<evidence type="ECO:0000259" key="4">
    <source>
        <dbReference type="Pfam" id="PF00703"/>
    </source>
</evidence>
<dbReference type="Gene3D" id="3.20.20.80">
    <property type="entry name" value="Glycosidases"/>
    <property type="match status" value="1"/>
</dbReference>
<feature type="domain" description="Glycoside hydrolase family 2 catalytic" evidence="5">
    <location>
        <begin position="312"/>
        <end position="506"/>
    </location>
</feature>
<accession>A0ABP8KEK6</accession>
<dbReference type="Proteomes" id="UP001500936">
    <property type="component" value="Unassembled WGS sequence"/>
</dbReference>
<proteinExistence type="inferred from homology"/>
<dbReference type="Pfam" id="PF00703">
    <property type="entry name" value="Glyco_hydro_2"/>
    <property type="match status" value="1"/>
</dbReference>
<dbReference type="InterPro" id="IPR006104">
    <property type="entry name" value="Glyco_hydro_2_N"/>
</dbReference>
<evidence type="ECO:0000259" key="5">
    <source>
        <dbReference type="Pfam" id="PF02836"/>
    </source>
</evidence>
<feature type="domain" description="Glycosyl hydrolases family 2 sugar binding" evidence="6">
    <location>
        <begin position="18"/>
        <end position="161"/>
    </location>
</feature>
<sequence length="909" mass="102857">MPLPEHPRPDVERANWLNLNGLWSFRFDPNDQGLQQRWFSGTQQFPLSINVPFPWGAPLSGVKDEADIAWYQRTITVPANWKGQRVFLTIGASDWLTTVWLDGQELGKHQGGYTPFSFELTRFLKPGQPQKLVVRVDDKRRDFTLYGKQGYGNARGIWQTIYLESRGDAYLDALHFTPDIDKNKVRVTAYLPEAAQKDLRLNLRINTNNGPITATQNIPKGRQQVAFEVAIPNARRWTLDDPYLHTVEARLSGGGTTDDVLNSYFGMRKISVMDMPGTNIPYVALNNEPVYLQLALDQSYHPEGYYTFPSDAFMRNEILLARQIGLNGIRTHIKADIPRKLYWADKLGVLVMSDLPNSWGQPDEPMQKESEYTLREMIKRDYNHPAIFSWITFNETWGLTTKKKVNGKEVAEYTPETQKWVASVYRLAKSLDSTRIVEDNSVCCGRGHTETDLNSWHEYLPGYGWEEHLAKLTKNLYPGSAANFEKGYQQARQPNINSEFGNVWGYDGSTGDVDYTYDYHRAINTFRKYPQVAGWLYTEHHDVINEWNGYYRYDRTEKMTGLDELVPGMSLRDFHAPLYISTGQDITRTVKPGTTAAVPLFASFMTGRNDLGNSLVVSAKLYGWDALGQEKTWWMSDKDIPYQPWMQRALDSLRVPIPNEKSVAILALQLKDRSGTVHHRNFMTFVVDAPAPRELALADGRKARLIQFPVASFKDANWSRKQWNVLDGKKVNGAGSGYFEYRVAVPRDINLANVAMASLVMEAGAKQLFGKDMGDGKIEGDYMLGRGTADPSRNPNAYPQTDETRFPSAVTVWVNGENSGRYDLPDDPGDHRGILSWHAQPQNRKLNEAGSYGYRLSVPIAAEALRKAAQTGELLIRLAVDDGLPGGLALYGSDFGRYPIDPTVVLVLK</sequence>
<dbReference type="InterPro" id="IPR006103">
    <property type="entry name" value="Glyco_hydro_2_cat"/>
</dbReference>
<protein>
    <recommendedName>
        <fullName evidence="9">Glycoside hydrolase family 2</fullName>
    </recommendedName>
</protein>
<keyword evidence="8" id="KW-1185">Reference proteome</keyword>
<dbReference type="Pfam" id="PF02837">
    <property type="entry name" value="Glyco_hydro_2_N"/>
    <property type="match status" value="1"/>
</dbReference>
<dbReference type="InterPro" id="IPR051913">
    <property type="entry name" value="GH2_Domain-Containing"/>
</dbReference>
<dbReference type="EMBL" id="BAABHB010000003">
    <property type="protein sequence ID" value="GAA4404990.1"/>
    <property type="molecule type" value="Genomic_DNA"/>
</dbReference>
<evidence type="ECO:0000256" key="1">
    <source>
        <dbReference type="ARBA" id="ARBA00007401"/>
    </source>
</evidence>
<comment type="similarity">
    <text evidence="1">Belongs to the glycosyl hydrolase 2 family.</text>
</comment>
<keyword evidence="2" id="KW-0378">Hydrolase</keyword>
<dbReference type="Gene3D" id="2.60.120.260">
    <property type="entry name" value="Galactose-binding domain-like"/>
    <property type="match status" value="1"/>
</dbReference>
<dbReference type="Gene3D" id="2.60.40.10">
    <property type="entry name" value="Immunoglobulins"/>
    <property type="match status" value="1"/>
</dbReference>
<feature type="domain" description="Glycoside hydrolase family 2 immunoglobulin-like beta-sandwich" evidence="4">
    <location>
        <begin position="170"/>
        <end position="268"/>
    </location>
</feature>
<reference evidence="8" key="1">
    <citation type="journal article" date="2019" name="Int. J. Syst. Evol. Microbiol.">
        <title>The Global Catalogue of Microorganisms (GCM) 10K type strain sequencing project: providing services to taxonomists for standard genome sequencing and annotation.</title>
        <authorList>
            <consortium name="The Broad Institute Genomics Platform"/>
            <consortium name="The Broad Institute Genome Sequencing Center for Infectious Disease"/>
            <person name="Wu L."/>
            <person name="Ma J."/>
        </authorList>
    </citation>
    <scope>NUCLEOTIDE SEQUENCE [LARGE SCALE GENOMIC DNA]</scope>
    <source>
        <strain evidence="8">JCM 17925</strain>
    </source>
</reference>
<dbReference type="InterPro" id="IPR013783">
    <property type="entry name" value="Ig-like_fold"/>
</dbReference>
<name>A0ABP8KEK6_9BACT</name>
<dbReference type="Pfam" id="PF02836">
    <property type="entry name" value="Glyco_hydro_2_C"/>
    <property type="match status" value="1"/>
</dbReference>
<dbReference type="InterPro" id="IPR008979">
    <property type="entry name" value="Galactose-bd-like_sf"/>
</dbReference>
<evidence type="ECO:0000256" key="3">
    <source>
        <dbReference type="ARBA" id="ARBA00023295"/>
    </source>
</evidence>
<dbReference type="InterPro" id="IPR036156">
    <property type="entry name" value="Beta-gal/glucu_dom_sf"/>
</dbReference>
<dbReference type="PANTHER" id="PTHR42732">
    <property type="entry name" value="BETA-GALACTOSIDASE"/>
    <property type="match status" value="1"/>
</dbReference>